<protein>
    <submittedName>
        <fullName evidence="1">Uncharacterized protein</fullName>
    </submittedName>
</protein>
<comment type="caution">
    <text evidence="1">The sequence shown here is derived from an EMBL/GenBank/DDBJ whole genome shotgun (WGS) entry which is preliminary data.</text>
</comment>
<evidence type="ECO:0000313" key="1">
    <source>
        <dbReference type="EMBL" id="OMO70722.1"/>
    </source>
</evidence>
<dbReference type="OrthoDB" id="1000761at2759"/>
<dbReference type="PANTHER" id="PTHR47718:SF2">
    <property type="entry name" value="PROTEIN FAR1-RELATED SEQUENCE 5-LIKE"/>
    <property type="match status" value="1"/>
</dbReference>
<organism evidence="1 2">
    <name type="scientific">Corchorus olitorius</name>
    <dbReference type="NCBI Taxonomy" id="93759"/>
    <lineage>
        <taxon>Eukaryota</taxon>
        <taxon>Viridiplantae</taxon>
        <taxon>Streptophyta</taxon>
        <taxon>Embryophyta</taxon>
        <taxon>Tracheophyta</taxon>
        <taxon>Spermatophyta</taxon>
        <taxon>Magnoliopsida</taxon>
        <taxon>eudicotyledons</taxon>
        <taxon>Gunneridae</taxon>
        <taxon>Pentapetalae</taxon>
        <taxon>rosids</taxon>
        <taxon>malvids</taxon>
        <taxon>Malvales</taxon>
        <taxon>Malvaceae</taxon>
        <taxon>Grewioideae</taxon>
        <taxon>Apeibeae</taxon>
        <taxon>Corchorus</taxon>
    </lineage>
</organism>
<sequence length="256" mass="30366">MEVDLVDQSGIKVQPSYELMRRQAGGHDGLSYTKDDLKNHLRSKRRRALKYGETGTLLRYFEQQRAENPSFVYLVRMDVEEQITNIFWVDAKMIMDYHQFGGVVSFYTRYKTNREHRPLAVFARLNQHRTTVIFGAALVYDESADSFTMSDASMAKAIPLVMPETYHRLCLFHMMENSFRHLGPKFSEESGLLKELRNCAYVFEEENELFKAWEDTIDRHELTNNNWVNEIYKVKEKWAKSYVKKDIFCWNFIYTD</sequence>
<keyword evidence="2" id="KW-1185">Reference proteome</keyword>
<evidence type="ECO:0000313" key="2">
    <source>
        <dbReference type="Proteomes" id="UP000187203"/>
    </source>
</evidence>
<name>A0A1R3HK74_9ROSI</name>
<dbReference type="EMBL" id="AWUE01019951">
    <property type="protein sequence ID" value="OMO70722.1"/>
    <property type="molecule type" value="Genomic_DNA"/>
</dbReference>
<proteinExistence type="predicted"/>
<accession>A0A1R3HK74</accession>
<dbReference type="AlphaFoldDB" id="A0A1R3HK74"/>
<reference evidence="2" key="1">
    <citation type="submission" date="2013-09" db="EMBL/GenBank/DDBJ databases">
        <title>Corchorus olitorius genome sequencing.</title>
        <authorList>
            <person name="Alam M."/>
            <person name="Haque M.S."/>
            <person name="Islam M.S."/>
            <person name="Emdad E.M."/>
            <person name="Islam M.M."/>
            <person name="Ahmed B."/>
            <person name="Halim A."/>
            <person name="Hossen Q.M.M."/>
            <person name="Hossain M.Z."/>
            <person name="Ahmed R."/>
            <person name="Khan M.M."/>
            <person name="Islam R."/>
            <person name="Rashid M.M."/>
            <person name="Khan S.A."/>
            <person name="Rahman M.S."/>
            <person name="Alam M."/>
            <person name="Yahiya A.S."/>
            <person name="Khan M.S."/>
            <person name="Azam M.S."/>
            <person name="Haque T."/>
            <person name="Lashkar M.Z.H."/>
            <person name="Akhand A.I."/>
            <person name="Morshed G."/>
            <person name="Roy S."/>
            <person name="Uddin K.S."/>
            <person name="Rabeya T."/>
            <person name="Hossain A.S."/>
            <person name="Chowdhury A."/>
            <person name="Snigdha A.R."/>
            <person name="Mortoza M.S."/>
            <person name="Matin S.A."/>
            <person name="Hoque S.M.E."/>
            <person name="Islam M.K."/>
            <person name="Roy D.K."/>
            <person name="Haider R."/>
            <person name="Moosa M.M."/>
            <person name="Elias S.M."/>
            <person name="Hasan A.M."/>
            <person name="Jahan S."/>
            <person name="Shafiuddin M."/>
            <person name="Mahmood N."/>
            <person name="Shommy N.S."/>
        </authorList>
    </citation>
    <scope>NUCLEOTIDE SEQUENCE [LARGE SCALE GENOMIC DNA]</scope>
    <source>
        <strain evidence="2">cv. O-4</strain>
    </source>
</reference>
<dbReference type="STRING" id="93759.A0A1R3HK74"/>
<dbReference type="Proteomes" id="UP000187203">
    <property type="component" value="Unassembled WGS sequence"/>
</dbReference>
<dbReference type="PANTHER" id="PTHR47718">
    <property type="entry name" value="OS01G0519700 PROTEIN"/>
    <property type="match status" value="1"/>
</dbReference>
<gene>
    <name evidence="1" type="ORF">COLO4_28523</name>
</gene>